<dbReference type="InterPro" id="IPR004995">
    <property type="entry name" value="Spore_Ger"/>
</dbReference>
<feature type="transmembrane region" description="Helical" evidence="3">
    <location>
        <begin position="396"/>
        <end position="421"/>
    </location>
</feature>
<dbReference type="EMBL" id="FOMT01000001">
    <property type="protein sequence ID" value="SFD77813.1"/>
    <property type="molecule type" value="Genomic_DNA"/>
</dbReference>
<feature type="transmembrane region" description="Helical" evidence="3">
    <location>
        <begin position="363"/>
        <end position="384"/>
    </location>
</feature>
<keyword evidence="5" id="KW-1185">Reference proteome</keyword>
<dbReference type="Proteomes" id="UP000198855">
    <property type="component" value="Unassembled WGS sequence"/>
</dbReference>
<comment type="similarity">
    <text evidence="1">Belongs to the GerABKA family.</text>
</comment>
<keyword evidence="2 3" id="KW-0472">Membrane</keyword>
<dbReference type="STRING" id="1045775.SAMN05216378_1388"/>
<dbReference type="InterPro" id="IPR050768">
    <property type="entry name" value="UPF0353/GerABKA_families"/>
</dbReference>
<feature type="transmembrane region" description="Helical" evidence="3">
    <location>
        <begin position="273"/>
        <end position="292"/>
    </location>
</feature>
<keyword evidence="3" id="KW-0812">Transmembrane</keyword>
<evidence type="ECO:0000256" key="3">
    <source>
        <dbReference type="SAM" id="Phobius"/>
    </source>
</evidence>
<feature type="transmembrane region" description="Helical" evidence="3">
    <location>
        <begin position="337"/>
        <end position="357"/>
    </location>
</feature>
<accession>A0A1I1V9N3</accession>
<reference evidence="5" key="1">
    <citation type="submission" date="2016-10" db="EMBL/GenBank/DDBJ databases">
        <authorList>
            <person name="Varghese N."/>
            <person name="Submissions S."/>
        </authorList>
    </citation>
    <scope>NUCLEOTIDE SEQUENCE [LARGE SCALE GENOMIC DNA]</scope>
    <source>
        <strain evidence="5">CGMCC 1.10784</strain>
    </source>
</reference>
<dbReference type="GO" id="GO:0016020">
    <property type="term" value="C:membrane"/>
    <property type="evidence" value="ECO:0007669"/>
    <property type="project" value="InterPro"/>
</dbReference>
<evidence type="ECO:0000256" key="1">
    <source>
        <dbReference type="ARBA" id="ARBA00005278"/>
    </source>
</evidence>
<dbReference type="RefSeq" id="WP_175532751.1">
    <property type="nucleotide sequence ID" value="NZ_FOMT01000001.1"/>
</dbReference>
<dbReference type="Pfam" id="PF03323">
    <property type="entry name" value="GerA"/>
    <property type="match status" value="1"/>
</dbReference>
<organism evidence="4 5">
    <name type="scientific">Paenibacillus catalpae</name>
    <dbReference type="NCBI Taxonomy" id="1045775"/>
    <lineage>
        <taxon>Bacteria</taxon>
        <taxon>Bacillati</taxon>
        <taxon>Bacillota</taxon>
        <taxon>Bacilli</taxon>
        <taxon>Bacillales</taxon>
        <taxon>Paenibacillaceae</taxon>
        <taxon>Paenibacillus</taxon>
    </lineage>
</organism>
<keyword evidence="3" id="KW-1133">Transmembrane helix</keyword>
<evidence type="ECO:0000256" key="2">
    <source>
        <dbReference type="ARBA" id="ARBA00023136"/>
    </source>
</evidence>
<dbReference type="PANTHER" id="PTHR22550:SF5">
    <property type="entry name" value="LEUCINE ZIPPER PROTEIN 4"/>
    <property type="match status" value="1"/>
</dbReference>
<dbReference type="PANTHER" id="PTHR22550">
    <property type="entry name" value="SPORE GERMINATION PROTEIN"/>
    <property type="match status" value="1"/>
</dbReference>
<evidence type="ECO:0000313" key="4">
    <source>
        <dbReference type="EMBL" id="SFD77813.1"/>
    </source>
</evidence>
<gene>
    <name evidence="4" type="ORF">SAMN05216378_1388</name>
</gene>
<dbReference type="GO" id="GO:0009847">
    <property type="term" value="P:spore germination"/>
    <property type="evidence" value="ECO:0007669"/>
    <property type="project" value="InterPro"/>
</dbReference>
<protein>
    <submittedName>
        <fullName evidence="4">GerA spore germination protein</fullName>
    </submittedName>
</protein>
<sequence length="439" mass="47942">MAAMDEVRTHFSSYPDYVNQQVQIATETFTITGLKSLINFPQTIYMVRDSLLTASINKLELVEVFAGLGQTVPAETTGLISEILDGMLIAMHNASGICVSIYPVPQPNSRPISMPIMENNVGGGNSAFNENLEANIILLRSHLNTSDLQMKNYVMGNLVKSNVVVCYMESLIDKQMLGNLTHKLESKQSTDISNIKELSSVLEFSNFSLVTHYMTYELPQNAAKALKDGKAVLFQERLPFAIVLPSLISDLFVTEDDTNHPPIYTWLLRSLRLIGLLTTLIVPGLYVALVSVNPDVLRFELAHSIARSRLDVPYPAIVEALLLLIIMELIMEAIIRLPSSIGPTVTMVGGIVLGQAVVDAKLVSNLLIIIVAAATIANAAVVGFRNSYALRLLKYLLLFLAAFLGVLGLLTGLVIICAYVAGIRTLGVPYLQLIKPKGE</sequence>
<feature type="transmembrane region" description="Helical" evidence="3">
    <location>
        <begin position="312"/>
        <end position="330"/>
    </location>
</feature>
<evidence type="ECO:0000313" key="5">
    <source>
        <dbReference type="Proteomes" id="UP000198855"/>
    </source>
</evidence>
<name>A0A1I1V9N3_9BACL</name>
<dbReference type="AlphaFoldDB" id="A0A1I1V9N3"/>
<dbReference type="PIRSF" id="PIRSF005690">
    <property type="entry name" value="GerBA"/>
    <property type="match status" value="1"/>
</dbReference>
<proteinExistence type="inferred from homology"/>